<organism evidence="2">
    <name type="scientific">marine sediment metagenome</name>
    <dbReference type="NCBI Taxonomy" id="412755"/>
    <lineage>
        <taxon>unclassified sequences</taxon>
        <taxon>metagenomes</taxon>
        <taxon>ecological metagenomes</taxon>
    </lineage>
</organism>
<reference evidence="2" key="1">
    <citation type="journal article" date="2014" name="Front. Microbiol.">
        <title>High frequency of phylogenetically diverse reductive dehalogenase-homologous genes in deep subseafloor sedimentary metagenomes.</title>
        <authorList>
            <person name="Kawai M."/>
            <person name="Futagami T."/>
            <person name="Toyoda A."/>
            <person name="Takaki Y."/>
            <person name="Nishi S."/>
            <person name="Hori S."/>
            <person name="Arai W."/>
            <person name="Tsubouchi T."/>
            <person name="Morono Y."/>
            <person name="Uchiyama I."/>
            <person name="Ito T."/>
            <person name="Fujiyama A."/>
            <person name="Inagaki F."/>
            <person name="Takami H."/>
        </authorList>
    </citation>
    <scope>NUCLEOTIDE SEQUENCE</scope>
    <source>
        <strain evidence="2">Expedition CK06-06</strain>
    </source>
</reference>
<dbReference type="SUPFAM" id="SSF53187">
    <property type="entry name" value="Zn-dependent exopeptidases"/>
    <property type="match status" value="1"/>
</dbReference>
<keyword evidence="1" id="KW-1133">Transmembrane helix</keyword>
<feature type="transmembrane region" description="Helical" evidence="1">
    <location>
        <begin position="230"/>
        <end position="250"/>
    </location>
</feature>
<feature type="transmembrane region" description="Helical" evidence="1">
    <location>
        <begin position="104"/>
        <end position="123"/>
    </location>
</feature>
<feature type="transmembrane region" description="Helical" evidence="1">
    <location>
        <begin position="79"/>
        <end position="98"/>
    </location>
</feature>
<protein>
    <recommendedName>
        <fullName evidence="3">Peptidase M28 domain-containing protein</fullName>
    </recommendedName>
</protein>
<dbReference type="EMBL" id="BART01008888">
    <property type="protein sequence ID" value="GAG59517.1"/>
    <property type="molecule type" value="Genomic_DNA"/>
</dbReference>
<evidence type="ECO:0000256" key="1">
    <source>
        <dbReference type="SAM" id="Phobius"/>
    </source>
</evidence>
<feature type="transmembrane region" description="Helical" evidence="1">
    <location>
        <begin position="197"/>
        <end position="218"/>
    </location>
</feature>
<keyword evidence="1" id="KW-0472">Membrane</keyword>
<sequence length="294" mass="33873">MNNTKSNSLDLDLQKTIEELFSSGIDPIYHLKELEYPRRAGTDGDKKASNYLVSKLTEFGYKPIIQEFHFKKSSKMSKLRFPLIILCWGLLTLLNILFFANSWLIGLITLSLPLVIVIVLVRFESVMKYFFRKRRKGFEKLEASISQQKVSDKEGRMIQTSRNIIAEIGEKDASHQFLFTAHYDSISSKLPMKFTKIIGLIGFISFLLFSLLYAVNFAGEFFLEWDFMNFLTPIFVILLVTMLVLLEFLLSSRIYRGNESHGSIDDGTGVAILLELARFLQKQNISDYQFTFGF</sequence>
<gene>
    <name evidence="2" type="ORF">S01H4_19864</name>
</gene>
<comment type="caution">
    <text evidence="2">The sequence shown here is derived from an EMBL/GenBank/DDBJ whole genome shotgun (WGS) entry which is preliminary data.</text>
</comment>
<dbReference type="Gene3D" id="3.40.630.10">
    <property type="entry name" value="Zn peptidases"/>
    <property type="match status" value="1"/>
</dbReference>
<proteinExistence type="predicted"/>
<feature type="non-terminal residue" evidence="2">
    <location>
        <position position="294"/>
    </location>
</feature>
<name>X0ZN95_9ZZZZ</name>
<accession>X0ZN95</accession>
<dbReference type="AlphaFoldDB" id="X0ZN95"/>
<evidence type="ECO:0000313" key="2">
    <source>
        <dbReference type="EMBL" id="GAG59517.1"/>
    </source>
</evidence>
<evidence type="ECO:0008006" key="3">
    <source>
        <dbReference type="Google" id="ProtNLM"/>
    </source>
</evidence>
<keyword evidence="1" id="KW-0812">Transmembrane</keyword>